<evidence type="ECO:0000256" key="4">
    <source>
        <dbReference type="ARBA" id="ARBA00023235"/>
    </source>
</evidence>
<organism evidence="7 8">
    <name type="scientific">Candidatus Merdimorpha stercoravium</name>
    <dbReference type="NCBI Taxonomy" id="2840863"/>
    <lineage>
        <taxon>Bacteria</taxon>
        <taxon>Pseudomonadati</taxon>
        <taxon>Bacteroidota</taxon>
        <taxon>Flavobacteriia</taxon>
        <taxon>Flavobacteriales</taxon>
        <taxon>Candidatus Merdimorpha</taxon>
    </lineage>
</organism>
<comment type="similarity">
    <text evidence="2">Belongs to the isochorismate synthase family.</text>
</comment>
<evidence type="ECO:0000313" key="7">
    <source>
        <dbReference type="EMBL" id="HIT97458.1"/>
    </source>
</evidence>
<dbReference type="EC" id="5.4.4.2" evidence="3"/>
<dbReference type="PANTHER" id="PTHR42839">
    <property type="entry name" value="ISOCHORISMATE SYNTHASE ENTC"/>
    <property type="match status" value="1"/>
</dbReference>
<keyword evidence="4" id="KW-0413">Isomerase</keyword>
<evidence type="ECO:0000256" key="2">
    <source>
        <dbReference type="ARBA" id="ARBA00005297"/>
    </source>
</evidence>
<dbReference type="InterPro" id="IPR005801">
    <property type="entry name" value="ADC_synthase"/>
</dbReference>
<dbReference type="Pfam" id="PF00425">
    <property type="entry name" value="Chorismate_bind"/>
    <property type="match status" value="1"/>
</dbReference>
<evidence type="ECO:0000256" key="5">
    <source>
        <dbReference type="ARBA" id="ARBA00041564"/>
    </source>
</evidence>
<evidence type="ECO:0000256" key="1">
    <source>
        <dbReference type="ARBA" id="ARBA00000799"/>
    </source>
</evidence>
<proteinExistence type="inferred from homology"/>
<protein>
    <recommendedName>
        <fullName evidence="3">isochorismate synthase</fullName>
        <ecNumber evidence="3">5.4.4.2</ecNumber>
    </recommendedName>
    <alternativeName>
        <fullName evidence="5">Isochorismate mutase</fullName>
    </alternativeName>
</protein>
<comment type="catalytic activity">
    <reaction evidence="1">
        <text>chorismate = isochorismate</text>
        <dbReference type="Rhea" id="RHEA:18985"/>
        <dbReference type="ChEBI" id="CHEBI:29748"/>
        <dbReference type="ChEBI" id="CHEBI:29780"/>
        <dbReference type="EC" id="5.4.4.2"/>
    </reaction>
</comment>
<dbReference type="Proteomes" id="UP000824161">
    <property type="component" value="Unassembled WGS sequence"/>
</dbReference>
<comment type="caution">
    <text evidence="7">The sequence shown here is derived from an EMBL/GenBank/DDBJ whole genome shotgun (WGS) entry which is preliminary data.</text>
</comment>
<dbReference type="GO" id="GO:0008909">
    <property type="term" value="F:isochorismate synthase activity"/>
    <property type="evidence" value="ECO:0007669"/>
    <property type="project" value="UniProtKB-EC"/>
</dbReference>
<feature type="domain" description="Chorismate-utilising enzyme C-terminal" evidence="6">
    <location>
        <begin position="103"/>
        <end position="350"/>
    </location>
</feature>
<dbReference type="Gene3D" id="3.60.120.10">
    <property type="entry name" value="Anthranilate synthase"/>
    <property type="match status" value="1"/>
</dbReference>
<evidence type="ECO:0000313" key="8">
    <source>
        <dbReference type="Proteomes" id="UP000824161"/>
    </source>
</evidence>
<dbReference type="InterPro" id="IPR015890">
    <property type="entry name" value="Chorismate_C"/>
</dbReference>
<dbReference type="SUPFAM" id="SSF56322">
    <property type="entry name" value="ADC synthase"/>
    <property type="match status" value="1"/>
</dbReference>
<gene>
    <name evidence="7" type="ORF">IAC44_01315</name>
</gene>
<evidence type="ECO:0000256" key="3">
    <source>
        <dbReference type="ARBA" id="ARBA00012824"/>
    </source>
</evidence>
<dbReference type="InterPro" id="IPR004561">
    <property type="entry name" value="IsoChor_synthase"/>
</dbReference>
<evidence type="ECO:0000259" key="6">
    <source>
        <dbReference type="Pfam" id="PF00425"/>
    </source>
</evidence>
<dbReference type="EMBL" id="DVLY01000031">
    <property type="protein sequence ID" value="HIT97458.1"/>
    <property type="molecule type" value="Genomic_DNA"/>
</dbReference>
<sequence>MSTKADFTAVMKILAKGSFPFAVYRLPGEDTVKVLIDRSEDIHVVENANTDRGFVFAPFASESVPAVLLRPGAAAEFPMSSLPVVENLPRQMDGVYRWGKEDQEHYVGLVGRAKEALQEGTLEKVVVSRRVALPCVRVDAAGLFSALAVQYPEAFVYCFSHPRIGRWFGASPELLLLRRGKQLRSMALAGTLPYQGDRMYRWDRKNVEEQAIVSVFIKDALERSGAATVSVSTPGNQSAGPVVHLCSRIEAQATDELDMNTLLRNLAPTPALCGYPRREAMEFIRHYEGYPREFYGGYLGELNLAGDKSAELYVNIRCMQARKGELLLYAGGGILSDSDPVQEWDETERKLSAVVPLAEHFAQN</sequence>
<reference evidence="7" key="2">
    <citation type="journal article" date="2021" name="PeerJ">
        <title>Extensive microbial diversity within the chicken gut microbiome revealed by metagenomics and culture.</title>
        <authorList>
            <person name="Gilroy R."/>
            <person name="Ravi A."/>
            <person name="Getino M."/>
            <person name="Pursley I."/>
            <person name="Horton D.L."/>
            <person name="Alikhan N.F."/>
            <person name="Baker D."/>
            <person name="Gharbi K."/>
            <person name="Hall N."/>
            <person name="Watson M."/>
            <person name="Adriaenssens E.M."/>
            <person name="Foster-Nyarko E."/>
            <person name="Jarju S."/>
            <person name="Secka A."/>
            <person name="Antonio M."/>
            <person name="Oren A."/>
            <person name="Chaudhuri R.R."/>
            <person name="La Ragione R."/>
            <person name="Hildebrand F."/>
            <person name="Pallen M.J."/>
        </authorList>
    </citation>
    <scope>NUCLEOTIDE SEQUENCE</scope>
    <source>
        <strain evidence="7">1383</strain>
    </source>
</reference>
<name>A0A9D1KSZ8_9FLAO</name>
<accession>A0A9D1KSZ8</accession>
<dbReference type="AlphaFoldDB" id="A0A9D1KSZ8"/>
<reference evidence="7" key="1">
    <citation type="submission" date="2020-10" db="EMBL/GenBank/DDBJ databases">
        <authorList>
            <person name="Gilroy R."/>
        </authorList>
    </citation>
    <scope>NUCLEOTIDE SEQUENCE</scope>
    <source>
        <strain evidence="7">1383</strain>
    </source>
</reference>
<dbReference type="NCBIfam" id="TIGR00543">
    <property type="entry name" value="isochor_syn"/>
    <property type="match status" value="1"/>
</dbReference>
<dbReference type="PANTHER" id="PTHR42839:SF2">
    <property type="entry name" value="ISOCHORISMATE SYNTHASE ENTC"/>
    <property type="match status" value="1"/>
</dbReference>